<evidence type="ECO:0008006" key="4">
    <source>
        <dbReference type="Google" id="ProtNLM"/>
    </source>
</evidence>
<dbReference type="Proteomes" id="UP000001357">
    <property type="component" value="Unassembled WGS sequence"/>
</dbReference>
<evidence type="ECO:0000313" key="3">
    <source>
        <dbReference type="Proteomes" id="UP000001357"/>
    </source>
</evidence>
<dbReference type="InterPro" id="IPR036249">
    <property type="entry name" value="Thioredoxin-like_sf"/>
</dbReference>
<protein>
    <recommendedName>
        <fullName evidence="4">Thioredoxin domain-containing protein</fullName>
    </recommendedName>
</protein>
<name>A9VAN5_MONBE</name>
<dbReference type="AlphaFoldDB" id="A9VAN5"/>
<dbReference type="Gene3D" id="3.40.30.10">
    <property type="entry name" value="Glutaredoxin"/>
    <property type="match status" value="1"/>
</dbReference>
<reference evidence="2 3" key="1">
    <citation type="journal article" date="2008" name="Nature">
        <title>The genome of the choanoflagellate Monosiga brevicollis and the origin of metazoans.</title>
        <authorList>
            <consortium name="JGI Sequencing"/>
            <person name="King N."/>
            <person name="Westbrook M.J."/>
            <person name="Young S.L."/>
            <person name="Kuo A."/>
            <person name="Abedin M."/>
            <person name="Chapman J."/>
            <person name="Fairclough S."/>
            <person name="Hellsten U."/>
            <person name="Isogai Y."/>
            <person name="Letunic I."/>
            <person name="Marr M."/>
            <person name="Pincus D."/>
            <person name="Putnam N."/>
            <person name="Rokas A."/>
            <person name="Wright K.J."/>
            <person name="Zuzow R."/>
            <person name="Dirks W."/>
            <person name="Good M."/>
            <person name="Goodstein D."/>
            <person name="Lemons D."/>
            <person name="Li W."/>
            <person name="Lyons J.B."/>
            <person name="Morris A."/>
            <person name="Nichols S."/>
            <person name="Richter D.J."/>
            <person name="Salamov A."/>
            <person name="Bork P."/>
            <person name="Lim W.A."/>
            <person name="Manning G."/>
            <person name="Miller W.T."/>
            <person name="McGinnis W."/>
            <person name="Shapiro H."/>
            <person name="Tjian R."/>
            <person name="Grigoriev I.V."/>
            <person name="Rokhsar D."/>
        </authorList>
    </citation>
    <scope>NUCLEOTIDE SEQUENCE [LARGE SCALE GENOMIC DNA]</scope>
    <source>
        <strain evidence="3">MX1 / ATCC 50154</strain>
    </source>
</reference>
<dbReference type="EMBL" id="CH991574">
    <property type="protein sequence ID" value="EDQ85404.1"/>
    <property type="molecule type" value="Genomic_DNA"/>
</dbReference>
<evidence type="ECO:0000256" key="1">
    <source>
        <dbReference type="SAM" id="MobiDB-lite"/>
    </source>
</evidence>
<dbReference type="RefSeq" id="XP_001749815.1">
    <property type="nucleotide sequence ID" value="XM_001749763.1"/>
</dbReference>
<dbReference type="SUPFAM" id="SSF52833">
    <property type="entry name" value="Thioredoxin-like"/>
    <property type="match status" value="1"/>
</dbReference>
<sequence>MDDTRDHYDSSASHEDDVLNNSDGDEEWEDVEADNVLVNLNIAPSVGDKAVAPYGKHLISNRQLDVADIIANHQVVVLEYWAAFAPPSLQMVQQDAAAVQHRQAEWGDRVTVLACNLDDDFASAQSAFLQLQVSSEVIMPLHVNAEENARTYMIDCEYACPFSCASPAPSLLRLTLRRNRTAVPMAVVIHNGTIKWRGHRDDINLITSINNLLDGGAIQLETRTPHTIGPKPGVPDLASLDEDAIMELCDSIAVRNNTSTRAVIDSTISATPRQCSRP</sequence>
<keyword evidence="3" id="KW-1185">Reference proteome</keyword>
<proteinExistence type="predicted"/>
<organism evidence="2 3">
    <name type="scientific">Monosiga brevicollis</name>
    <name type="common">Choanoflagellate</name>
    <dbReference type="NCBI Taxonomy" id="81824"/>
    <lineage>
        <taxon>Eukaryota</taxon>
        <taxon>Choanoflagellata</taxon>
        <taxon>Craspedida</taxon>
        <taxon>Salpingoecidae</taxon>
        <taxon>Monosiga</taxon>
    </lineage>
</organism>
<feature type="compositionally biased region" description="Basic and acidic residues" evidence="1">
    <location>
        <begin position="1"/>
        <end position="17"/>
    </location>
</feature>
<dbReference type="InParanoid" id="A9VAN5"/>
<evidence type="ECO:0000313" key="2">
    <source>
        <dbReference type="EMBL" id="EDQ85404.1"/>
    </source>
</evidence>
<feature type="region of interest" description="Disordered" evidence="1">
    <location>
        <begin position="1"/>
        <end position="25"/>
    </location>
</feature>
<dbReference type="KEGG" id="mbr:MONBRDRAFT_11915"/>
<accession>A9VAN5</accession>
<gene>
    <name evidence="2" type="ORF">MONBRDRAFT_11915</name>
</gene>
<dbReference type="GeneID" id="5895027"/>